<comment type="caution">
    <text evidence="1">The sequence shown here is derived from an EMBL/GenBank/DDBJ whole genome shotgun (WGS) entry which is preliminary data.</text>
</comment>
<dbReference type="AlphaFoldDB" id="A0ABD0LKF1"/>
<reference evidence="1 2" key="1">
    <citation type="journal article" date="2023" name="Sci. Data">
        <title>Genome assembly of the Korean intertidal mud-creeper Batillaria attramentaria.</title>
        <authorList>
            <person name="Patra A.K."/>
            <person name="Ho P.T."/>
            <person name="Jun S."/>
            <person name="Lee S.J."/>
            <person name="Kim Y."/>
            <person name="Won Y.J."/>
        </authorList>
    </citation>
    <scope>NUCLEOTIDE SEQUENCE [LARGE SCALE GENOMIC DNA]</scope>
    <source>
        <strain evidence="1">Wonlab-2016</strain>
    </source>
</reference>
<dbReference type="EMBL" id="JACVVK020000040">
    <property type="protein sequence ID" value="KAK7499898.1"/>
    <property type="molecule type" value="Genomic_DNA"/>
</dbReference>
<evidence type="ECO:0000313" key="2">
    <source>
        <dbReference type="Proteomes" id="UP001519460"/>
    </source>
</evidence>
<accession>A0ABD0LKF1</accession>
<gene>
    <name evidence="1" type="ORF">BaRGS_00008746</name>
</gene>
<evidence type="ECO:0000313" key="1">
    <source>
        <dbReference type="EMBL" id="KAK7499898.1"/>
    </source>
</evidence>
<dbReference type="Proteomes" id="UP001519460">
    <property type="component" value="Unassembled WGS sequence"/>
</dbReference>
<proteinExistence type="predicted"/>
<protein>
    <submittedName>
        <fullName evidence="1">Uncharacterized protein</fullName>
    </submittedName>
</protein>
<organism evidence="1 2">
    <name type="scientific">Batillaria attramentaria</name>
    <dbReference type="NCBI Taxonomy" id="370345"/>
    <lineage>
        <taxon>Eukaryota</taxon>
        <taxon>Metazoa</taxon>
        <taxon>Spiralia</taxon>
        <taxon>Lophotrochozoa</taxon>
        <taxon>Mollusca</taxon>
        <taxon>Gastropoda</taxon>
        <taxon>Caenogastropoda</taxon>
        <taxon>Sorbeoconcha</taxon>
        <taxon>Cerithioidea</taxon>
        <taxon>Batillariidae</taxon>
        <taxon>Batillaria</taxon>
    </lineage>
</organism>
<sequence length="91" mass="10238">MTRGGTVFHFPNICLLPSAGKAKPRCPLGKSRVESLRSFRCYIPFWLCSASGVLDPRTTVFCPAKFSPLSKDPRMHHAQIRIPDDNEFALF</sequence>
<name>A0ABD0LKF1_9CAEN</name>
<keyword evidence="2" id="KW-1185">Reference proteome</keyword>